<evidence type="ECO:0000259" key="8">
    <source>
        <dbReference type="PROSITE" id="PS00651"/>
    </source>
</evidence>
<dbReference type="GO" id="GO:0005840">
    <property type="term" value="C:ribosome"/>
    <property type="evidence" value="ECO:0007669"/>
    <property type="project" value="UniProtKB-KW"/>
</dbReference>
<gene>
    <name evidence="7" type="primary">rplI</name>
    <name evidence="9" type="ORF">AVDCRST_MAG77-3843</name>
</gene>
<dbReference type="Gene3D" id="3.10.430.100">
    <property type="entry name" value="Ribosomal protein L9, C-terminal domain"/>
    <property type="match status" value="1"/>
</dbReference>
<sequence>MKVILLKDVDTLGRTGDVKDVAPGYARNFLLRRALATPATAGSLKQIDLLKQRRAKEDVRRMTETQSLAERIGQLQVTISARAGAEGRLFGSVTNSDVAAALKEQHGIEIDRRDVALDESIRTLGDHTVDIRFSGQVHAQLRVAVVDEAGAVAPAGAAAAATA</sequence>
<keyword evidence="4 7" id="KW-0689">Ribosomal protein</keyword>
<evidence type="ECO:0000256" key="5">
    <source>
        <dbReference type="ARBA" id="ARBA00023274"/>
    </source>
</evidence>
<dbReference type="SUPFAM" id="SSF55653">
    <property type="entry name" value="Ribosomal protein L9 C-domain"/>
    <property type="match status" value="1"/>
</dbReference>
<evidence type="ECO:0000256" key="7">
    <source>
        <dbReference type="HAMAP-Rule" id="MF_00503"/>
    </source>
</evidence>
<dbReference type="InterPro" id="IPR020070">
    <property type="entry name" value="Ribosomal_bL9_N"/>
</dbReference>
<proteinExistence type="inferred from homology"/>
<dbReference type="PROSITE" id="PS00651">
    <property type="entry name" value="RIBOSOMAL_L9"/>
    <property type="match status" value="1"/>
</dbReference>
<dbReference type="EMBL" id="CADCTC010000206">
    <property type="protein sequence ID" value="CAA9281022.1"/>
    <property type="molecule type" value="Genomic_DNA"/>
</dbReference>
<dbReference type="InterPro" id="IPR036791">
    <property type="entry name" value="Ribosomal_bL9_C_sf"/>
</dbReference>
<dbReference type="InterPro" id="IPR036935">
    <property type="entry name" value="Ribosomal_bL9_N_sf"/>
</dbReference>
<evidence type="ECO:0000256" key="6">
    <source>
        <dbReference type="ARBA" id="ARBA00035292"/>
    </source>
</evidence>
<keyword evidence="5 7" id="KW-0687">Ribonucleoprotein</keyword>
<dbReference type="InterPro" id="IPR020069">
    <property type="entry name" value="Ribosomal_bL9_C"/>
</dbReference>
<dbReference type="Pfam" id="PF03948">
    <property type="entry name" value="Ribosomal_L9_C"/>
    <property type="match status" value="1"/>
</dbReference>
<protein>
    <recommendedName>
        <fullName evidence="6 7">Large ribosomal subunit protein bL9</fullName>
    </recommendedName>
</protein>
<dbReference type="SUPFAM" id="SSF55658">
    <property type="entry name" value="L9 N-domain-like"/>
    <property type="match status" value="1"/>
</dbReference>
<dbReference type="Pfam" id="PF01281">
    <property type="entry name" value="Ribosomal_L9_N"/>
    <property type="match status" value="1"/>
</dbReference>
<comment type="similarity">
    <text evidence="1 7">Belongs to the bacterial ribosomal protein bL9 family.</text>
</comment>
<comment type="function">
    <text evidence="7">Binds to the 23S rRNA.</text>
</comment>
<dbReference type="InterPro" id="IPR000244">
    <property type="entry name" value="Ribosomal_bL9"/>
</dbReference>
<evidence type="ECO:0000256" key="4">
    <source>
        <dbReference type="ARBA" id="ARBA00022980"/>
    </source>
</evidence>
<organism evidence="9">
    <name type="scientific">uncultured Chloroflexota bacterium</name>
    <dbReference type="NCBI Taxonomy" id="166587"/>
    <lineage>
        <taxon>Bacteria</taxon>
        <taxon>Bacillati</taxon>
        <taxon>Chloroflexota</taxon>
        <taxon>environmental samples</taxon>
    </lineage>
</organism>
<accession>A0A6J4JKP8</accession>
<name>A0A6J4JKP8_9CHLR</name>
<dbReference type="NCBIfam" id="TIGR00158">
    <property type="entry name" value="L9"/>
    <property type="match status" value="1"/>
</dbReference>
<dbReference type="HAMAP" id="MF_00503">
    <property type="entry name" value="Ribosomal_bL9"/>
    <property type="match status" value="1"/>
</dbReference>
<dbReference type="PANTHER" id="PTHR21368">
    <property type="entry name" value="50S RIBOSOMAL PROTEIN L9"/>
    <property type="match status" value="1"/>
</dbReference>
<dbReference type="GO" id="GO:1990904">
    <property type="term" value="C:ribonucleoprotein complex"/>
    <property type="evidence" value="ECO:0007669"/>
    <property type="project" value="UniProtKB-KW"/>
</dbReference>
<keyword evidence="3 7" id="KW-0694">RNA-binding</keyword>
<evidence type="ECO:0000256" key="3">
    <source>
        <dbReference type="ARBA" id="ARBA00022884"/>
    </source>
</evidence>
<dbReference type="InterPro" id="IPR009027">
    <property type="entry name" value="Ribosomal_bL9/RNase_H1_N"/>
</dbReference>
<evidence type="ECO:0000313" key="9">
    <source>
        <dbReference type="EMBL" id="CAA9281022.1"/>
    </source>
</evidence>
<dbReference type="Gene3D" id="3.40.5.10">
    <property type="entry name" value="Ribosomal protein L9, N-terminal domain"/>
    <property type="match status" value="1"/>
</dbReference>
<evidence type="ECO:0000256" key="1">
    <source>
        <dbReference type="ARBA" id="ARBA00010605"/>
    </source>
</evidence>
<evidence type="ECO:0000256" key="2">
    <source>
        <dbReference type="ARBA" id="ARBA00022730"/>
    </source>
</evidence>
<dbReference type="InterPro" id="IPR020594">
    <property type="entry name" value="Ribosomal_bL9_bac/chp"/>
</dbReference>
<dbReference type="GO" id="GO:0006412">
    <property type="term" value="P:translation"/>
    <property type="evidence" value="ECO:0007669"/>
    <property type="project" value="UniProtKB-UniRule"/>
</dbReference>
<dbReference type="AlphaFoldDB" id="A0A6J4JKP8"/>
<dbReference type="GO" id="GO:0003735">
    <property type="term" value="F:structural constituent of ribosome"/>
    <property type="evidence" value="ECO:0007669"/>
    <property type="project" value="InterPro"/>
</dbReference>
<reference evidence="9" key="1">
    <citation type="submission" date="2020-02" db="EMBL/GenBank/DDBJ databases">
        <authorList>
            <person name="Meier V. D."/>
        </authorList>
    </citation>
    <scope>NUCLEOTIDE SEQUENCE</scope>
    <source>
        <strain evidence="9">AVDCRST_MAG77</strain>
    </source>
</reference>
<dbReference type="GO" id="GO:0019843">
    <property type="term" value="F:rRNA binding"/>
    <property type="evidence" value="ECO:0007669"/>
    <property type="project" value="UniProtKB-UniRule"/>
</dbReference>
<feature type="domain" description="Ribosomal protein L9" evidence="8">
    <location>
        <begin position="13"/>
        <end position="40"/>
    </location>
</feature>
<keyword evidence="2 7" id="KW-0699">rRNA-binding</keyword>